<dbReference type="PANTHER" id="PTHR43828:SF10">
    <property type="entry name" value="ANKYRIN REPEAT-CONTAINING PROTEIN YAR1"/>
    <property type="match status" value="1"/>
</dbReference>
<dbReference type="Proteomes" id="UP000320333">
    <property type="component" value="Unassembled WGS sequence"/>
</dbReference>
<sequence>MNKPDGIVCTLHGGVKVVELTHAGHSVMRRLSSNLSVNGTHILLLAGVIDKVRRSRILDEKCISLGWPHEKVQGGSGRFQGTWMGTKHALELAAEFNVQEIVQQLVDYVPAPDAQFMPHSTSSTPLNLSPQLPSRRGLKRKADAESPQTKKMIIANLSEEEADDVDSDDMMSSEEDREVFAPPNPKKPADTKDSIQAASHEYLISLFLPQKLTSTDPIPSSVAVSMPIDSKGNTAIHWAASLGHVETLRRLLAAASTNPDSTESSTKTLLNFALETPLMSAMRLANNYARESFGSILELLGTESLSAKDCMNQTLLHHAAALAGSSSSGKSACIYYVSTLAKVLKESNVSVAPWVNRRDWNGETAVDIIRKRVPGCEPVLEALRELGADVDSSIERFKVRDGSIKIQQVEAEIDVASQQLLGSITAKSKTDGPIQIPEIQNRTTITAGNPNFVRRANDAQTAATAMLNQLSDFYNEALASKIAAIQEHENQIASRQIEISNLRKQNKDLRSQNVNISELAHRIGALEKSYSEERKILSSAPLGNADFKLASEFGAGVDEVDVESLKAQEAELMAEMEKEREIGQQLQKEKLALRAHGDPKYSENVAIMRKIISFAIEVPMNDIDAYLDPFLVAMEDGKSL</sequence>
<dbReference type="InterPro" id="IPR003163">
    <property type="entry name" value="Tscrpt_reg_HTH_APSES-type"/>
</dbReference>
<evidence type="ECO:0000256" key="2">
    <source>
        <dbReference type="SAM" id="Coils"/>
    </source>
</evidence>
<dbReference type="EMBL" id="QEAP01000088">
    <property type="protein sequence ID" value="TPX75270.1"/>
    <property type="molecule type" value="Genomic_DNA"/>
</dbReference>
<feature type="compositionally biased region" description="Polar residues" evidence="3">
    <location>
        <begin position="118"/>
        <end position="132"/>
    </location>
</feature>
<dbReference type="PANTHER" id="PTHR43828">
    <property type="entry name" value="ASPARAGINASE"/>
    <property type="match status" value="1"/>
</dbReference>
<dbReference type="STRING" id="246404.A0A507FHT1"/>
<name>A0A507FHT1_9FUNG</name>
<dbReference type="PROSITE" id="PS50297">
    <property type="entry name" value="ANK_REP_REGION"/>
    <property type="match status" value="1"/>
</dbReference>
<accession>A0A507FHT1</accession>
<dbReference type="InterPro" id="IPR036770">
    <property type="entry name" value="Ankyrin_rpt-contain_sf"/>
</dbReference>
<keyword evidence="1" id="KW-0040">ANK repeat</keyword>
<feature type="coiled-coil region" evidence="2">
    <location>
        <begin position="485"/>
        <end position="519"/>
    </location>
</feature>
<feature type="compositionally biased region" description="Acidic residues" evidence="3">
    <location>
        <begin position="158"/>
        <end position="177"/>
    </location>
</feature>
<proteinExistence type="predicted"/>
<feature type="coiled-coil region" evidence="2">
    <location>
        <begin position="562"/>
        <end position="589"/>
    </location>
</feature>
<feature type="repeat" description="ANK" evidence="1">
    <location>
        <begin position="231"/>
        <end position="264"/>
    </location>
</feature>
<dbReference type="GO" id="GO:0003677">
    <property type="term" value="F:DNA binding"/>
    <property type="evidence" value="ECO:0007669"/>
    <property type="project" value="InterPro"/>
</dbReference>
<gene>
    <name evidence="5" type="ORF">CcCBS67573_g03482</name>
</gene>
<organism evidence="5 6">
    <name type="scientific">Chytriomyces confervae</name>
    <dbReference type="NCBI Taxonomy" id="246404"/>
    <lineage>
        <taxon>Eukaryota</taxon>
        <taxon>Fungi</taxon>
        <taxon>Fungi incertae sedis</taxon>
        <taxon>Chytridiomycota</taxon>
        <taxon>Chytridiomycota incertae sedis</taxon>
        <taxon>Chytridiomycetes</taxon>
        <taxon>Chytridiales</taxon>
        <taxon>Chytriomycetaceae</taxon>
        <taxon>Chytriomyces</taxon>
    </lineage>
</organism>
<dbReference type="SUPFAM" id="SSF54616">
    <property type="entry name" value="DNA-binding domain of Mlu1-box binding protein MBP1"/>
    <property type="match status" value="1"/>
</dbReference>
<dbReference type="OrthoDB" id="6718656at2759"/>
<dbReference type="PROSITE" id="PS51299">
    <property type="entry name" value="HTH_APSES"/>
    <property type="match status" value="1"/>
</dbReference>
<dbReference type="AlphaFoldDB" id="A0A507FHT1"/>
<evidence type="ECO:0000256" key="1">
    <source>
        <dbReference type="PROSITE-ProRule" id="PRU00023"/>
    </source>
</evidence>
<dbReference type="PRINTS" id="PR01415">
    <property type="entry name" value="ANKYRIN"/>
</dbReference>
<dbReference type="GO" id="GO:0045944">
    <property type="term" value="P:positive regulation of transcription by RNA polymerase II"/>
    <property type="evidence" value="ECO:0007669"/>
    <property type="project" value="UniProtKB-ARBA"/>
</dbReference>
<reference evidence="5 6" key="1">
    <citation type="journal article" date="2019" name="Sci. Rep.">
        <title>Comparative genomics of chytrid fungi reveal insights into the obligate biotrophic and pathogenic lifestyle of Synchytrium endobioticum.</title>
        <authorList>
            <person name="van de Vossenberg B.T.L.H."/>
            <person name="Warris S."/>
            <person name="Nguyen H.D.T."/>
            <person name="van Gent-Pelzer M.P.E."/>
            <person name="Joly D.L."/>
            <person name="van de Geest H.C."/>
            <person name="Bonants P.J.M."/>
            <person name="Smith D.S."/>
            <person name="Levesque C.A."/>
            <person name="van der Lee T.A.J."/>
        </authorList>
    </citation>
    <scope>NUCLEOTIDE SEQUENCE [LARGE SCALE GENOMIC DNA]</scope>
    <source>
        <strain evidence="5 6">CBS 675.73</strain>
    </source>
</reference>
<dbReference type="SUPFAM" id="SSF48403">
    <property type="entry name" value="Ankyrin repeat"/>
    <property type="match status" value="1"/>
</dbReference>
<feature type="domain" description="HTH APSES-type" evidence="4">
    <location>
        <begin position="7"/>
        <end position="118"/>
    </location>
</feature>
<evidence type="ECO:0000313" key="5">
    <source>
        <dbReference type="EMBL" id="TPX75270.1"/>
    </source>
</evidence>
<keyword evidence="6" id="KW-1185">Reference proteome</keyword>
<protein>
    <recommendedName>
        <fullName evidence="4">HTH APSES-type domain-containing protein</fullName>
    </recommendedName>
</protein>
<dbReference type="GO" id="GO:0000981">
    <property type="term" value="F:DNA-binding transcription factor activity, RNA polymerase II-specific"/>
    <property type="evidence" value="ECO:0007669"/>
    <property type="project" value="UniProtKB-ARBA"/>
</dbReference>
<dbReference type="PROSITE" id="PS50088">
    <property type="entry name" value="ANK_REPEAT"/>
    <property type="match status" value="1"/>
</dbReference>
<dbReference type="Gene3D" id="3.10.260.10">
    <property type="entry name" value="Transcription regulator HTH, APSES-type DNA-binding domain"/>
    <property type="match status" value="1"/>
</dbReference>
<feature type="region of interest" description="Disordered" evidence="3">
    <location>
        <begin position="118"/>
        <end position="192"/>
    </location>
</feature>
<dbReference type="SMART" id="SM00248">
    <property type="entry name" value="ANK"/>
    <property type="match status" value="3"/>
</dbReference>
<evidence type="ECO:0000259" key="4">
    <source>
        <dbReference type="PROSITE" id="PS51299"/>
    </source>
</evidence>
<dbReference type="GO" id="GO:0033309">
    <property type="term" value="C:SBF transcription complex"/>
    <property type="evidence" value="ECO:0007669"/>
    <property type="project" value="TreeGrafter"/>
</dbReference>
<evidence type="ECO:0000313" key="6">
    <source>
        <dbReference type="Proteomes" id="UP000320333"/>
    </source>
</evidence>
<dbReference type="GO" id="GO:0030907">
    <property type="term" value="C:MBF transcription complex"/>
    <property type="evidence" value="ECO:0007669"/>
    <property type="project" value="TreeGrafter"/>
</dbReference>
<comment type="caution">
    <text evidence="5">The sequence shown here is derived from an EMBL/GenBank/DDBJ whole genome shotgun (WGS) entry which is preliminary data.</text>
</comment>
<dbReference type="Gene3D" id="1.25.40.20">
    <property type="entry name" value="Ankyrin repeat-containing domain"/>
    <property type="match status" value="1"/>
</dbReference>
<dbReference type="InterPro" id="IPR036887">
    <property type="entry name" value="HTH_APSES_sf"/>
</dbReference>
<dbReference type="InterPro" id="IPR051642">
    <property type="entry name" value="SWI6-like"/>
</dbReference>
<evidence type="ECO:0000256" key="3">
    <source>
        <dbReference type="SAM" id="MobiDB-lite"/>
    </source>
</evidence>
<dbReference type="InterPro" id="IPR002110">
    <property type="entry name" value="Ankyrin_rpt"/>
</dbReference>
<keyword evidence="2" id="KW-0175">Coiled coil</keyword>
<dbReference type="Pfam" id="PF00023">
    <property type="entry name" value="Ank"/>
    <property type="match status" value="1"/>
</dbReference>